<accession>A0AAV1RTM4</accession>
<dbReference type="AlphaFoldDB" id="A0AAV1RTM4"/>
<reference evidence="2 3" key="1">
    <citation type="submission" date="2024-01" db="EMBL/GenBank/DDBJ databases">
        <authorList>
            <person name="Waweru B."/>
        </authorList>
    </citation>
    <scope>NUCLEOTIDE SEQUENCE [LARGE SCALE GENOMIC DNA]</scope>
</reference>
<comment type="caution">
    <text evidence="2">The sequence shown here is derived from an EMBL/GenBank/DDBJ whole genome shotgun (WGS) entry which is preliminary data.</text>
</comment>
<sequence length="57" mass="6638">MARRTNGHMRVSRSDNNSDGTRLIEQIKNIKKSKPRDKAPRTKTSYKRSNIKGKEHD</sequence>
<evidence type="ECO:0000313" key="2">
    <source>
        <dbReference type="EMBL" id="CAK7338882.1"/>
    </source>
</evidence>
<evidence type="ECO:0000256" key="1">
    <source>
        <dbReference type="SAM" id="MobiDB-lite"/>
    </source>
</evidence>
<protein>
    <submittedName>
        <fullName evidence="2">Uncharacterized protein</fullName>
    </submittedName>
</protein>
<proteinExistence type="predicted"/>
<dbReference type="Proteomes" id="UP001314170">
    <property type="component" value="Unassembled WGS sequence"/>
</dbReference>
<feature type="region of interest" description="Disordered" evidence="1">
    <location>
        <begin position="1"/>
        <end position="57"/>
    </location>
</feature>
<keyword evidence="3" id="KW-1185">Reference proteome</keyword>
<name>A0AAV1RTM4_9ROSI</name>
<dbReference type="EMBL" id="CAWUPB010001156">
    <property type="protein sequence ID" value="CAK7338882.1"/>
    <property type="molecule type" value="Genomic_DNA"/>
</dbReference>
<evidence type="ECO:0000313" key="3">
    <source>
        <dbReference type="Proteomes" id="UP001314170"/>
    </source>
</evidence>
<feature type="compositionally biased region" description="Basic residues" evidence="1">
    <location>
        <begin position="1"/>
        <end position="11"/>
    </location>
</feature>
<gene>
    <name evidence="2" type="ORF">DCAF_LOCUS13930</name>
</gene>
<organism evidence="2 3">
    <name type="scientific">Dovyalis caffra</name>
    <dbReference type="NCBI Taxonomy" id="77055"/>
    <lineage>
        <taxon>Eukaryota</taxon>
        <taxon>Viridiplantae</taxon>
        <taxon>Streptophyta</taxon>
        <taxon>Embryophyta</taxon>
        <taxon>Tracheophyta</taxon>
        <taxon>Spermatophyta</taxon>
        <taxon>Magnoliopsida</taxon>
        <taxon>eudicotyledons</taxon>
        <taxon>Gunneridae</taxon>
        <taxon>Pentapetalae</taxon>
        <taxon>rosids</taxon>
        <taxon>fabids</taxon>
        <taxon>Malpighiales</taxon>
        <taxon>Salicaceae</taxon>
        <taxon>Flacourtieae</taxon>
        <taxon>Dovyalis</taxon>
    </lineage>
</organism>